<gene>
    <name evidence="1" type="ORF">LCGC14_1309870</name>
</gene>
<dbReference type="EMBL" id="LAZR01007720">
    <property type="protein sequence ID" value="KKM83391.1"/>
    <property type="molecule type" value="Genomic_DNA"/>
</dbReference>
<reference evidence="1" key="1">
    <citation type="journal article" date="2015" name="Nature">
        <title>Complex archaea that bridge the gap between prokaryotes and eukaryotes.</title>
        <authorList>
            <person name="Spang A."/>
            <person name="Saw J.H."/>
            <person name="Jorgensen S.L."/>
            <person name="Zaremba-Niedzwiedzka K."/>
            <person name="Martijn J."/>
            <person name="Lind A.E."/>
            <person name="van Eijk R."/>
            <person name="Schleper C."/>
            <person name="Guy L."/>
            <person name="Ettema T.J."/>
        </authorList>
    </citation>
    <scope>NUCLEOTIDE SEQUENCE</scope>
</reference>
<name>A0A0F9L7L1_9ZZZZ</name>
<proteinExistence type="predicted"/>
<sequence length="134" mass="14585">MPSDGSIPLSRVKTPVHAESNIVEFGGPYKDGIQPNCEHEVVALWDANGHNFLDIIGYHNPDELQIVVDLINNYADIVYAARDLLESGEVYTQGGSTLAKLMAALEVAVNGKPELGDDPDDEEGYTLGEVRFDL</sequence>
<accession>A0A0F9L7L1</accession>
<comment type="caution">
    <text evidence="1">The sequence shown here is derived from an EMBL/GenBank/DDBJ whole genome shotgun (WGS) entry which is preliminary data.</text>
</comment>
<dbReference type="AlphaFoldDB" id="A0A0F9L7L1"/>
<evidence type="ECO:0000313" key="1">
    <source>
        <dbReference type="EMBL" id="KKM83391.1"/>
    </source>
</evidence>
<protein>
    <submittedName>
        <fullName evidence="1">Uncharacterized protein</fullName>
    </submittedName>
</protein>
<organism evidence="1">
    <name type="scientific">marine sediment metagenome</name>
    <dbReference type="NCBI Taxonomy" id="412755"/>
    <lineage>
        <taxon>unclassified sequences</taxon>
        <taxon>metagenomes</taxon>
        <taxon>ecological metagenomes</taxon>
    </lineage>
</organism>